<proteinExistence type="predicted"/>
<protein>
    <submittedName>
        <fullName evidence="2">ImmA/IrrE family metallo-endopeptidase</fullName>
    </submittedName>
</protein>
<evidence type="ECO:0000313" key="2">
    <source>
        <dbReference type="EMBL" id="TMV13079.1"/>
    </source>
</evidence>
<evidence type="ECO:0000313" key="3">
    <source>
        <dbReference type="Proteomes" id="UP001191082"/>
    </source>
</evidence>
<accession>A0ABY2X9M7</accession>
<dbReference type="Pfam" id="PF06114">
    <property type="entry name" value="Peptidase_M78"/>
    <property type="match status" value="1"/>
</dbReference>
<dbReference type="PANTHER" id="PTHR43236:SF1">
    <property type="entry name" value="BLL7220 PROTEIN"/>
    <property type="match status" value="1"/>
</dbReference>
<dbReference type="RefSeq" id="WP_138863635.1">
    <property type="nucleotide sequence ID" value="NZ_VCPC01000002.1"/>
</dbReference>
<feature type="domain" description="IrrE N-terminal-like" evidence="1">
    <location>
        <begin position="63"/>
        <end position="171"/>
    </location>
</feature>
<comment type="caution">
    <text evidence="2">The sequence shown here is derived from an EMBL/GenBank/DDBJ whole genome shotgun (WGS) entry which is preliminary data.</text>
</comment>
<dbReference type="Proteomes" id="UP001191082">
    <property type="component" value="Unassembled WGS sequence"/>
</dbReference>
<dbReference type="InterPro" id="IPR052345">
    <property type="entry name" value="Rad_response_metalloprotease"/>
</dbReference>
<name>A0ABY2X9M7_9RHOB</name>
<organism evidence="2 3">
    <name type="scientific">Arenibacterium halophilum</name>
    <dbReference type="NCBI Taxonomy" id="2583821"/>
    <lineage>
        <taxon>Bacteria</taxon>
        <taxon>Pseudomonadati</taxon>
        <taxon>Pseudomonadota</taxon>
        <taxon>Alphaproteobacteria</taxon>
        <taxon>Rhodobacterales</taxon>
        <taxon>Paracoccaceae</taxon>
        <taxon>Arenibacterium</taxon>
    </lineage>
</organism>
<gene>
    <name evidence="2" type="ORF">FGK64_09845</name>
</gene>
<dbReference type="InterPro" id="IPR010359">
    <property type="entry name" value="IrrE_HExxH"/>
</dbReference>
<keyword evidence="3" id="KW-1185">Reference proteome</keyword>
<sequence>MPLYRVDLADIHKPPRLGQALHRLLGPVDGPVPIEDIAHQLDIENIRLDTFDGFEGMLLTDQRRRPGSILANTRHCKRRARFTIAHELGHFLMERHVLFSDDGFCCMQEDFKEARNANSHFRQENEANLFAIEVLAPVATVSSFLADDPDLRRAQRMREHLDLSLEASLRRIIDLPPHPLAAIWSINGKIRYAIETRAFPFLTVSRGQLLPKSYLAAAAVANGTRGFTEMDETHAQIWTSRPEVELSEQTRVEKSGHAVTLLWADLRDEVDEDDGGLAELGTPRFR</sequence>
<dbReference type="Gene3D" id="1.10.10.2910">
    <property type="match status" value="1"/>
</dbReference>
<reference evidence="2 3" key="1">
    <citation type="submission" date="2019-05" db="EMBL/GenBank/DDBJ databases">
        <title>Marivita sp. nov. isolated from sea sediment.</title>
        <authorList>
            <person name="Kim W."/>
        </authorList>
    </citation>
    <scope>NUCLEOTIDE SEQUENCE [LARGE SCALE GENOMIC DNA]</scope>
    <source>
        <strain evidence="2 3">CAU 1492</strain>
    </source>
</reference>
<evidence type="ECO:0000259" key="1">
    <source>
        <dbReference type="Pfam" id="PF06114"/>
    </source>
</evidence>
<dbReference type="EMBL" id="VCPC01000002">
    <property type="protein sequence ID" value="TMV13079.1"/>
    <property type="molecule type" value="Genomic_DNA"/>
</dbReference>
<dbReference type="PANTHER" id="PTHR43236">
    <property type="entry name" value="ANTITOXIN HIGA1"/>
    <property type="match status" value="1"/>
</dbReference>